<evidence type="ECO:0000313" key="8">
    <source>
        <dbReference type="Proteomes" id="UP000660729"/>
    </source>
</evidence>
<evidence type="ECO:0000256" key="5">
    <source>
        <dbReference type="SAM" id="Phobius"/>
    </source>
</evidence>
<keyword evidence="4 5" id="KW-0472">Membrane</keyword>
<feature type="transmembrane region" description="Helical" evidence="5">
    <location>
        <begin position="400"/>
        <end position="424"/>
    </location>
</feature>
<protein>
    <submittedName>
        <fullName evidence="7">Major facilitator superfamily multidrug transporter mdrA</fullName>
    </submittedName>
</protein>
<evidence type="ECO:0000256" key="4">
    <source>
        <dbReference type="ARBA" id="ARBA00023136"/>
    </source>
</evidence>
<dbReference type="Gene3D" id="1.20.1250.20">
    <property type="entry name" value="MFS general substrate transporter like domains"/>
    <property type="match status" value="1"/>
</dbReference>
<reference evidence="7" key="1">
    <citation type="submission" date="2020-04" db="EMBL/GenBank/DDBJ databases">
        <title>Draft genome resource of the tomato pathogen Pseudocercospora fuligena.</title>
        <authorList>
            <person name="Zaccaron A."/>
        </authorList>
    </citation>
    <scope>NUCLEOTIDE SEQUENCE</scope>
    <source>
        <strain evidence="7">PF001</strain>
    </source>
</reference>
<evidence type="ECO:0000256" key="1">
    <source>
        <dbReference type="ARBA" id="ARBA00004141"/>
    </source>
</evidence>
<dbReference type="EMBL" id="JABCIY010000031">
    <property type="protein sequence ID" value="KAF7196115.1"/>
    <property type="molecule type" value="Genomic_DNA"/>
</dbReference>
<dbReference type="OrthoDB" id="5410178at2759"/>
<comment type="subcellular location">
    <subcellularLocation>
        <location evidence="1">Membrane</location>
        <topology evidence="1">Multi-pass membrane protein</topology>
    </subcellularLocation>
</comment>
<feature type="transmembrane region" description="Helical" evidence="5">
    <location>
        <begin position="128"/>
        <end position="147"/>
    </location>
</feature>
<feature type="transmembrane region" description="Helical" evidence="5">
    <location>
        <begin position="153"/>
        <end position="172"/>
    </location>
</feature>
<dbReference type="InterPro" id="IPR036259">
    <property type="entry name" value="MFS_trans_sf"/>
</dbReference>
<feature type="transmembrane region" description="Helical" evidence="5">
    <location>
        <begin position="331"/>
        <end position="349"/>
    </location>
</feature>
<dbReference type="InterPro" id="IPR020846">
    <property type="entry name" value="MFS_dom"/>
</dbReference>
<accession>A0A8H6VRD7</accession>
<gene>
    <name evidence="7" type="ORF">HII31_02516</name>
</gene>
<feature type="domain" description="Major facilitator superfamily (MFS) profile" evidence="6">
    <location>
        <begin position="61"/>
        <end position="491"/>
    </location>
</feature>
<dbReference type="PANTHER" id="PTHR23502:SF157">
    <property type="entry name" value="MAJOR FACILITATOR SUPERFAMILY (MFS) PROFILE DOMAIN-CONTAINING PROTEIN-RELATED"/>
    <property type="match status" value="1"/>
</dbReference>
<dbReference type="Proteomes" id="UP000660729">
    <property type="component" value="Unassembled WGS sequence"/>
</dbReference>
<comment type="caution">
    <text evidence="7">The sequence shown here is derived from an EMBL/GenBank/DDBJ whole genome shotgun (WGS) entry which is preliminary data.</text>
</comment>
<feature type="transmembrane region" description="Helical" evidence="5">
    <location>
        <begin position="436"/>
        <end position="455"/>
    </location>
</feature>
<dbReference type="SUPFAM" id="SSF103473">
    <property type="entry name" value="MFS general substrate transporter"/>
    <property type="match status" value="1"/>
</dbReference>
<evidence type="ECO:0000313" key="7">
    <source>
        <dbReference type="EMBL" id="KAF7196115.1"/>
    </source>
</evidence>
<dbReference type="Pfam" id="PF07690">
    <property type="entry name" value="MFS_1"/>
    <property type="match status" value="1"/>
</dbReference>
<dbReference type="PANTHER" id="PTHR23502">
    <property type="entry name" value="MAJOR FACILITATOR SUPERFAMILY"/>
    <property type="match status" value="1"/>
</dbReference>
<keyword evidence="2 5" id="KW-0812">Transmembrane</keyword>
<keyword evidence="8" id="KW-1185">Reference proteome</keyword>
<evidence type="ECO:0000256" key="2">
    <source>
        <dbReference type="ARBA" id="ARBA00022692"/>
    </source>
</evidence>
<dbReference type="GO" id="GO:0016020">
    <property type="term" value="C:membrane"/>
    <property type="evidence" value="ECO:0007669"/>
    <property type="project" value="UniProtKB-SubCell"/>
</dbReference>
<evidence type="ECO:0000259" key="6">
    <source>
        <dbReference type="PROSITE" id="PS50850"/>
    </source>
</evidence>
<evidence type="ECO:0000256" key="3">
    <source>
        <dbReference type="ARBA" id="ARBA00022989"/>
    </source>
</evidence>
<feature type="transmembrane region" description="Helical" evidence="5">
    <location>
        <begin position="217"/>
        <end position="236"/>
    </location>
</feature>
<feature type="transmembrane region" description="Helical" evidence="5">
    <location>
        <begin position="370"/>
        <end position="388"/>
    </location>
</feature>
<organism evidence="7 8">
    <name type="scientific">Pseudocercospora fuligena</name>
    <dbReference type="NCBI Taxonomy" id="685502"/>
    <lineage>
        <taxon>Eukaryota</taxon>
        <taxon>Fungi</taxon>
        <taxon>Dikarya</taxon>
        <taxon>Ascomycota</taxon>
        <taxon>Pezizomycotina</taxon>
        <taxon>Dothideomycetes</taxon>
        <taxon>Dothideomycetidae</taxon>
        <taxon>Mycosphaerellales</taxon>
        <taxon>Mycosphaerellaceae</taxon>
        <taxon>Pseudocercospora</taxon>
    </lineage>
</organism>
<feature type="transmembrane region" description="Helical" evidence="5">
    <location>
        <begin position="184"/>
        <end position="205"/>
    </location>
</feature>
<feature type="transmembrane region" description="Helical" evidence="5">
    <location>
        <begin position="467"/>
        <end position="488"/>
    </location>
</feature>
<dbReference type="AlphaFoldDB" id="A0A8H6VRD7"/>
<dbReference type="GO" id="GO:0022857">
    <property type="term" value="F:transmembrane transporter activity"/>
    <property type="evidence" value="ECO:0007669"/>
    <property type="project" value="InterPro"/>
</dbReference>
<feature type="transmembrane region" description="Helical" evidence="5">
    <location>
        <begin position="292"/>
        <end position="311"/>
    </location>
</feature>
<sequence length="517" mass="56597">MHPYDLSRTPSNDRNIHNIPANVFQALSEKQLNVDPNGTVHWRPDSKSHPRQWDLRRKLYDVSIICLSEFFTTLVSNTGSSVARYARADMDISTELSIFCFVTLYLLGQALGGLVFPPIAESFGGRTIYLIGAAGFAASCLVIGASPTLPAVIVGRFLSGVFSAMPTVVAVGSIENIFDAKGRIWAIQIWVMVAIFALALGPPVATYVSESSIGWNWVYYASAIGNAIIAILCSFMRESRPALVLHKHLREIQEATRYRGLSLDAELRLPSATEFMQQNLVLPLRLWFTEPLVFLVALMAAVSFGFIYLFAEALHVVYHNGFGLDERQSSLTFLAIGVGVLFTWIPRLYDIHLARLEVRKGVPFEPEANLLGYYVAAPLLATGLWWFSATVPPLVDGVGIWVSIPSLVLVGYGIVEFDSVLCAYLTDTYTSHAGSANAPVAFLRAVLSGVFPLFAPKKFEALGANNALFLLAGIATAFCGVAVIFRYYARTIRERSPFAQKSFGGRAGTKCAAESRV</sequence>
<feature type="transmembrane region" description="Helical" evidence="5">
    <location>
        <begin position="96"/>
        <end position="116"/>
    </location>
</feature>
<dbReference type="InterPro" id="IPR011701">
    <property type="entry name" value="MFS"/>
</dbReference>
<proteinExistence type="predicted"/>
<dbReference type="PROSITE" id="PS50850">
    <property type="entry name" value="MFS"/>
    <property type="match status" value="1"/>
</dbReference>
<keyword evidence="3 5" id="KW-1133">Transmembrane helix</keyword>
<name>A0A8H6VRD7_9PEZI</name>